<dbReference type="InterPro" id="IPR041546">
    <property type="entry name" value="ClpA/ClpB_AAA_lid"/>
</dbReference>
<keyword evidence="2" id="KW-0677">Repeat</keyword>
<keyword evidence="4" id="KW-0067">ATP-binding</keyword>
<dbReference type="PRINTS" id="PR00300">
    <property type="entry name" value="CLPPROTEASEA"/>
</dbReference>
<dbReference type="Proteomes" id="UP000293380">
    <property type="component" value="Unassembled WGS sequence"/>
</dbReference>
<evidence type="ECO:0000256" key="4">
    <source>
        <dbReference type="ARBA" id="ARBA00022840"/>
    </source>
</evidence>
<evidence type="ECO:0000259" key="6">
    <source>
        <dbReference type="SMART" id="SM00382"/>
    </source>
</evidence>
<dbReference type="NCBIfam" id="TIGR03345">
    <property type="entry name" value="VI_ClpV1"/>
    <property type="match status" value="1"/>
</dbReference>
<dbReference type="Gene3D" id="1.10.1780.10">
    <property type="entry name" value="Clp, N-terminal domain"/>
    <property type="match status" value="1"/>
</dbReference>
<feature type="domain" description="Clp ATPase C-terminal" evidence="7">
    <location>
        <begin position="768"/>
        <end position="859"/>
    </location>
</feature>
<evidence type="ECO:0000256" key="2">
    <source>
        <dbReference type="ARBA" id="ARBA00022737"/>
    </source>
</evidence>
<dbReference type="Pfam" id="PF02861">
    <property type="entry name" value="Clp_N"/>
    <property type="match status" value="1"/>
</dbReference>
<dbReference type="PROSITE" id="PS00870">
    <property type="entry name" value="CLPAB_1"/>
    <property type="match status" value="1"/>
</dbReference>
<comment type="similarity">
    <text evidence="1">Belongs to the ClpA/ClpB family.</text>
</comment>
<dbReference type="InterPro" id="IPR003593">
    <property type="entry name" value="AAA+_ATPase"/>
</dbReference>
<keyword evidence="3" id="KW-0547">Nucleotide-binding</keyword>
<organism evidence="8 9">
    <name type="scientific">Hafnia paralvei</name>
    <dbReference type="NCBI Taxonomy" id="546367"/>
    <lineage>
        <taxon>Bacteria</taxon>
        <taxon>Pseudomonadati</taxon>
        <taxon>Pseudomonadota</taxon>
        <taxon>Gammaproteobacteria</taxon>
        <taxon>Enterobacterales</taxon>
        <taxon>Hafniaceae</taxon>
        <taxon>Hafnia</taxon>
    </lineage>
</organism>
<dbReference type="AlphaFoldDB" id="A0A4Q9EJN7"/>
<name>A0A4Q9EJN7_9GAMM</name>
<evidence type="ECO:0000313" key="9">
    <source>
        <dbReference type="Proteomes" id="UP000293380"/>
    </source>
</evidence>
<feature type="domain" description="AAA+ ATPase" evidence="6">
    <location>
        <begin position="588"/>
        <end position="733"/>
    </location>
</feature>
<comment type="caution">
    <text evidence="8">The sequence shown here is derived from an EMBL/GenBank/DDBJ whole genome shotgun (WGS) entry which is preliminary data.</text>
</comment>
<dbReference type="InterPro" id="IPR004176">
    <property type="entry name" value="Clp_R_N"/>
</dbReference>
<reference evidence="8 9" key="1">
    <citation type="submission" date="2019-02" db="EMBL/GenBank/DDBJ databases">
        <title>Comparative genomic analysis of the Hafnia genus genomes.</title>
        <authorList>
            <person name="Zhiqiu Y."/>
            <person name="Chao Y."/>
            <person name="Yuhui D."/>
            <person name="Di H."/>
            <person name="Bin L."/>
        </authorList>
    </citation>
    <scope>NUCLEOTIDE SEQUENCE [LARGE SCALE GENOMIC DNA]</scope>
    <source>
        <strain evidence="8 9">PCM_1194</strain>
    </source>
</reference>
<dbReference type="InterPro" id="IPR019489">
    <property type="entry name" value="Clp_ATPase_C"/>
</dbReference>
<dbReference type="InterPro" id="IPR036628">
    <property type="entry name" value="Clp_N_dom_sf"/>
</dbReference>
<dbReference type="Pfam" id="PF10431">
    <property type="entry name" value="ClpB_D2-small"/>
    <property type="match status" value="1"/>
</dbReference>
<dbReference type="PANTHER" id="PTHR11638:SF184">
    <property type="entry name" value="ATPASE WITH CHAPERONE ACTIVITY"/>
    <property type="match status" value="1"/>
</dbReference>
<gene>
    <name evidence="8" type="primary">tssH</name>
    <name evidence="8" type="ORF">EYY89_18285</name>
</gene>
<evidence type="ECO:0000256" key="1">
    <source>
        <dbReference type="ARBA" id="ARBA00008675"/>
    </source>
</evidence>
<dbReference type="GO" id="GO:0005524">
    <property type="term" value="F:ATP binding"/>
    <property type="evidence" value="ECO:0007669"/>
    <property type="project" value="UniProtKB-KW"/>
</dbReference>
<dbReference type="SUPFAM" id="SSF81923">
    <property type="entry name" value="Double Clp-N motif"/>
    <property type="match status" value="1"/>
</dbReference>
<dbReference type="InterPro" id="IPR018368">
    <property type="entry name" value="ClpA/B_CS1"/>
</dbReference>
<dbReference type="InterPro" id="IPR027417">
    <property type="entry name" value="P-loop_NTPase"/>
</dbReference>
<proteinExistence type="inferred from homology"/>
<dbReference type="SUPFAM" id="SSF52540">
    <property type="entry name" value="P-loop containing nucleoside triphosphate hydrolases"/>
    <property type="match status" value="2"/>
</dbReference>
<dbReference type="GO" id="GO:0034605">
    <property type="term" value="P:cellular response to heat"/>
    <property type="evidence" value="ECO:0007669"/>
    <property type="project" value="TreeGrafter"/>
</dbReference>
<evidence type="ECO:0000256" key="5">
    <source>
        <dbReference type="ARBA" id="ARBA00023186"/>
    </source>
</evidence>
<dbReference type="Gene3D" id="3.40.50.300">
    <property type="entry name" value="P-loop containing nucleotide triphosphate hydrolases"/>
    <property type="match status" value="3"/>
</dbReference>
<evidence type="ECO:0000313" key="8">
    <source>
        <dbReference type="EMBL" id="TBM23055.1"/>
    </source>
</evidence>
<sequence length="871" mass="95883">MSHYLKKIVETFTQPTRECLDKAISLAVEHQHHQVEVEHMLMALMLQQTELWERLSIASGLRADQVLAALKTSMRVIRGGHRGSPLLSAELVTYLEQAWLHASVNWHQRQLTPAALLGCLLAKTPDSHLALSTTLLQALTCQADAAETLLCAESQSHVEGRMEGENLRTSSDDPRQSNSAIQQYTRNLTELARDGALDPTPGREAEIRQMIDILLRRRQNNPVLTGEAGVGKTALVEGLAQRIVAGTVPEAIKSMALLTLDLGLLQAGASVKGEFENRLQTLLREIKALPVPVILFIDEAHTLVGAGGQAGQNDAANLLKPALARGELRVIAATTWAEYKKYFEKDAALARRFEVVRVLEPDTETATAMLRSLAPAMSSHHGVQIQESALNAAVQLSQRYITGRLLPDKSVSLLDTACARVAVSQSHQPKEIEDLHAQLKALNQESVRLSQEGEQGHQRRLQWIAQREQEIEQQLTLLMPLWEQQRELVANIAGCDDAAQKAEWRSALATSHQQHPLVFERVDDVCVADIVAGWTGIPLGRVVQQQSYQLDELVERLESRVMGQPHALREMATRIRIARANLHDPLKPCGVYMLAGPSGVGKTETALALADLMYGGEQSLITINMSEYQEAHSVSGLKGSPPGYVGYGQGGVLTEAVRRRPYSVVLLDEVEKAHPDVMELFYQVFDKGVMEDAEGQQINFRNTFIIMTSNLASDLLMHHVNAADVDAGHVGMGDNDIKILTQIIRPEFDRVFRPALMGRVTLIPYLPLQGETLSNIIRLKLDRLIQRFVQAGQGDYTLSYQAEVVDYVAARCLVAQSGARDIDAILGQALLPVLADSLLSVKLKPGKLILSLSDDHIVLKAARRSAKAVVQ</sequence>
<dbReference type="SMART" id="SM01086">
    <property type="entry name" value="ClpB_D2-small"/>
    <property type="match status" value="1"/>
</dbReference>
<dbReference type="PANTHER" id="PTHR11638">
    <property type="entry name" value="ATP-DEPENDENT CLP PROTEASE"/>
    <property type="match status" value="1"/>
</dbReference>
<dbReference type="Pfam" id="PF07724">
    <property type="entry name" value="AAA_2"/>
    <property type="match status" value="1"/>
</dbReference>
<dbReference type="Pfam" id="PF00004">
    <property type="entry name" value="AAA"/>
    <property type="match status" value="1"/>
</dbReference>
<dbReference type="Gene3D" id="1.10.8.60">
    <property type="match status" value="1"/>
</dbReference>
<dbReference type="Pfam" id="PF17871">
    <property type="entry name" value="AAA_lid_9"/>
    <property type="match status" value="1"/>
</dbReference>
<keyword evidence="5" id="KW-0143">Chaperone</keyword>
<dbReference type="CDD" id="cd19499">
    <property type="entry name" value="RecA-like_ClpB_Hsp104-like"/>
    <property type="match status" value="1"/>
</dbReference>
<dbReference type="CDD" id="cd00009">
    <property type="entry name" value="AAA"/>
    <property type="match status" value="1"/>
</dbReference>
<dbReference type="InterPro" id="IPR001270">
    <property type="entry name" value="ClpA/B"/>
</dbReference>
<dbReference type="RefSeq" id="WP_130960311.1">
    <property type="nucleotide sequence ID" value="NZ_SITD01000064.1"/>
</dbReference>
<dbReference type="SMART" id="SM00382">
    <property type="entry name" value="AAA"/>
    <property type="match status" value="2"/>
</dbReference>
<dbReference type="GO" id="GO:0005737">
    <property type="term" value="C:cytoplasm"/>
    <property type="evidence" value="ECO:0007669"/>
    <property type="project" value="TreeGrafter"/>
</dbReference>
<dbReference type="EMBL" id="SITD01000064">
    <property type="protein sequence ID" value="TBM23055.1"/>
    <property type="molecule type" value="Genomic_DNA"/>
</dbReference>
<evidence type="ECO:0000259" key="7">
    <source>
        <dbReference type="SMART" id="SM01086"/>
    </source>
</evidence>
<dbReference type="GO" id="GO:0016887">
    <property type="term" value="F:ATP hydrolysis activity"/>
    <property type="evidence" value="ECO:0007669"/>
    <property type="project" value="InterPro"/>
</dbReference>
<protein>
    <submittedName>
        <fullName evidence="8">Type VI secretion system ATPase TssH</fullName>
    </submittedName>
</protein>
<dbReference type="InterPro" id="IPR017729">
    <property type="entry name" value="ATPase_T6SS_ClpV1"/>
</dbReference>
<dbReference type="InterPro" id="IPR003959">
    <property type="entry name" value="ATPase_AAA_core"/>
</dbReference>
<dbReference type="InterPro" id="IPR050130">
    <property type="entry name" value="ClpA_ClpB"/>
</dbReference>
<accession>A0A4Q9EJN7</accession>
<feature type="domain" description="AAA+ ATPase" evidence="6">
    <location>
        <begin position="218"/>
        <end position="363"/>
    </location>
</feature>
<evidence type="ECO:0000256" key="3">
    <source>
        <dbReference type="ARBA" id="ARBA00022741"/>
    </source>
</evidence>